<protein>
    <submittedName>
        <fullName evidence="1">Uncharacterized protein</fullName>
    </submittedName>
</protein>
<reference evidence="1" key="1">
    <citation type="submission" date="2014-09" db="EMBL/GenBank/DDBJ databases">
        <authorList>
            <person name="Magalhaes I.L.F."/>
            <person name="Oliveira U."/>
            <person name="Santos F.R."/>
            <person name="Vidigal T.H.D.A."/>
            <person name="Brescovit A.D."/>
            <person name="Santos A.J."/>
        </authorList>
    </citation>
    <scope>NUCLEOTIDE SEQUENCE</scope>
    <source>
        <tissue evidence="1">Shoot tissue taken approximately 20 cm above the soil surface</tissue>
    </source>
</reference>
<dbReference type="EMBL" id="GBRH01226061">
    <property type="protein sequence ID" value="JAD71834.1"/>
    <property type="molecule type" value="Transcribed_RNA"/>
</dbReference>
<reference evidence="1" key="2">
    <citation type="journal article" date="2015" name="Data Brief">
        <title>Shoot transcriptome of the giant reed, Arundo donax.</title>
        <authorList>
            <person name="Barrero R.A."/>
            <person name="Guerrero F.D."/>
            <person name="Moolhuijzen P."/>
            <person name="Goolsby J.A."/>
            <person name="Tidwell J."/>
            <person name="Bellgard S.E."/>
            <person name="Bellgard M.I."/>
        </authorList>
    </citation>
    <scope>NUCLEOTIDE SEQUENCE</scope>
    <source>
        <tissue evidence="1">Shoot tissue taken approximately 20 cm above the soil surface</tissue>
    </source>
</reference>
<sequence>MRYLGCWLVAVLLYTMLQNLAKGNLINSSKHLCHNSKRYVIN</sequence>
<dbReference type="AlphaFoldDB" id="A0A0A9PXA4"/>
<name>A0A0A9PXA4_ARUDO</name>
<evidence type="ECO:0000313" key="1">
    <source>
        <dbReference type="EMBL" id="JAD71834.1"/>
    </source>
</evidence>
<accession>A0A0A9PXA4</accession>
<proteinExistence type="predicted"/>
<organism evidence="1">
    <name type="scientific">Arundo donax</name>
    <name type="common">Giant reed</name>
    <name type="synonym">Donax arundinaceus</name>
    <dbReference type="NCBI Taxonomy" id="35708"/>
    <lineage>
        <taxon>Eukaryota</taxon>
        <taxon>Viridiplantae</taxon>
        <taxon>Streptophyta</taxon>
        <taxon>Embryophyta</taxon>
        <taxon>Tracheophyta</taxon>
        <taxon>Spermatophyta</taxon>
        <taxon>Magnoliopsida</taxon>
        <taxon>Liliopsida</taxon>
        <taxon>Poales</taxon>
        <taxon>Poaceae</taxon>
        <taxon>PACMAD clade</taxon>
        <taxon>Arundinoideae</taxon>
        <taxon>Arundineae</taxon>
        <taxon>Arundo</taxon>
    </lineage>
</organism>